<organism evidence="1 2">
    <name type="scientific">Leekyejoonella antrihumi</name>
    <dbReference type="NCBI Taxonomy" id="1660198"/>
    <lineage>
        <taxon>Bacteria</taxon>
        <taxon>Bacillati</taxon>
        <taxon>Actinomycetota</taxon>
        <taxon>Actinomycetes</taxon>
        <taxon>Micrococcales</taxon>
        <taxon>Dermacoccaceae</taxon>
        <taxon>Leekyejoonella</taxon>
    </lineage>
</organism>
<dbReference type="Proteomes" id="UP000320244">
    <property type="component" value="Unassembled WGS sequence"/>
</dbReference>
<name>A0A563DV70_9MICO</name>
<protein>
    <submittedName>
        <fullName evidence="1">Uncharacterized protein</fullName>
    </submittedName>
</protein>
<evidence type="ECO:0000313" key="1">
    <source>
        <dbReference type="EMBL" id="TWP33823.1"/>
    </source>
</evidence>
<dbReference type="EMBL" id="VCQV01000035">
    <property type="protein sequence ID" value="TWP33823.1"/>
    <property type="molecule type" value="Genomic_DNA"/>
</dbReference>
<dbReference type="OrthoDB" id="5020835at2"/>
<comment type="caution">
    <text evidence="1">The sequence shown here is derived from an EMBL/GenBank/DDBJ whole genome shotgun (WGS) entry which is preliminary data.</text>
</comment>
<sequence>MRMRAIEIARAAWGGTMLLTPATTLSTIHGLKIDTTSTTVARVLGARQVVQAGLSGIAPSPEILALGVWVDLAHAASAFGLAVADRSRVRAGIADGAVALAWAGFGYRDLVRSKATPPSHDRRRDELARAVLGLAPGGGPLLRISQRHRQV</sequence>
<evidence type="ECO:0000313" key="2">
    <source>
        <dbReference type="Proteomes" id="UP000320244"/>
    </source>
</evidence>
<reference evidence="1 2" key="1">
    <citation type="submission" date="2019-05" db="EMBL/GenBank/DDBJ databases">
        <authorList>
            <person name="Lee S.D."/>
        </authorList>
    </citation>
    <scope>NUCLEOTIDE SEQUENCE [LARGE SCALE GENOMIC DNA]</scope>
    <source>
        <strain evidence="1 2">C5-26</strain>
    </source>
</reference>
<keyword evidence="2" id="KW-1185">Reference proteome</keyword>
<gene>
    <name evidence="1" type="ORF">FGL98_19785</name>
</gene>
<dbReference type="AlphaFoldDB" id="A0A563DV70"/>
<reference evidence="1 2" key="2">
    <citation type="submission" date="2019-08" db="EMBL/GenBank/DDBJ databases">
        <title>Jejuicoccus antrihumi gen. nov., sp. nov., a new member of the family Dermacoccaceae isolated from a cave.</title>
        <authorList>
            <person name="Schumann P."/>
            <person name="Kim I.S."/>
        </authorList>
    </citation>
    <scope>NUCLEOTIDE SEQUENCE [LARGE SCALE GENOMIC DNA]</scope>
    <source>
        <strain evidence="1 2">C5-26</strain>
    </source>
</reference>
<proteinExistence type="predicted"/>
<accession>A0A563DV70</accession>